<evidence type="ECO:0000313" key="1">
    <source>
        <dbReference type="EMBL" id="JAH31641.1"/>
    </source>
</evidence>
<reference evidence="1" key="1">
    <citation type="submission" date="2014-11" db="EMBL/GenBank/DDBJ databases">
        <authorList>
            <person name="Amaro Gonzalez C."/>
        </authorList>
    </citation>
    <scope>NUCLEOTIDE SEQUENCE</scope>
</reference>
<protein>
    <submittedName>
        <fullName evidence="1">Uncharacterized protein</fullName>
    </submittedName>
</protein>
<dbReference type="AlphaFoldDB" id="A0A0E9RR16"/>
<accession>A0A0E9RR16</accession>
<name>A0A0E9RR16_ANGAN</name>
<organism evidence="1">
    <name type="scientific">Anguilla anguilla</name>
    <name type="common">European freshwater eel</name>
    <name type="synonym">Muraena anguilla</name>
    <dbReference type="NCBI Taxonomy" id="7936"/>
    <lineage>
        <taxon>Eukaryota</taxon>
        <taxon>Metazoa</taxon>
        <taxon>Chordata</taxon>
        <taxon>Craniata</taxon>
        <taxon>Vertebrata</taxon>
        <taxon>Euteleostomi</taxon>
        <taxon>Actinopterygii</taxon>
        <taxon>Neopterygii</taxon>
        <taxon>Teleostei</taxon>
        <taxon>Anguilliformes</taxon>
        <taxon>Anguillidae</taxon>
        <taxon>Anguilla</taxon>
    </lineage>
</organism>
<dbReference type="EMBL" id="GBXM01076936">
    <property type="protein sequence ID" value="JAH31641.1"/>
    <property type="molecule type" value="Transcribed_RNA"/>
</dbReference>
<proteinExistence type="predicted"/>
<reference evidence="1" key="2">
    <citation type="journal article" date="2015" name="Fish Shellfish Immunol.">
        <title>Early steps in the European eel (Anguilla anguilla)-Vibrio vulnificus interaction in the gills: Role of the RtxA13 toxin.</title>
        <authorList>
            <person name="Callol A."/>
            <person name="Pajuelo D."/>
            <person name="Ebbesson L."/>
            <person name="Teles M."/>
            <person name="MacKenzie S."/>
            <person name="Amaro C."/>
        </authorList>
    </citation>
    <scope>NUCLEOTIDE SEQUENCE</scope>
</reference>
<sequence>MNLMGPIHTLELCLKPIIFGINLTPFKVYRLQKHG</sequence>